<sequence length="115" mass="13345">MAIAFVTGGAEVKVEQYTLRAAESGFYPVMKRGFGKAQELVWLEKGEVWKFGTTKNFNPFKRYSQKYLKNIGEHGVEYFPEFRGTLMEALQLEKMKIINYIEQNGYLPFGNKMIK</sequence>
<accession>A0A6V6ZDH4</accession>
<dbReference type="AlphaFoldDB" id="A0A6V6ZDH4"/>
<reference evidence="1 2" key="1">
    <citation type="submission" date="2020-06" db="EMBL/GenBank/DDBJ databases">
        <authorList>
            <person name="Criscuolo A."/>
        </authorList>
    </citation>
    <scope>NUCLEOTIDE SEQUENCE [LARGE SCALE GENOMIC DNA]</scope>
    <source>
        <strain evidence="2">CIP 110025</strain>
    </source>
</reference>
<gene>
    <name evidence="1" type="ORF">FLACHUCJ7_04491</name>
</gene>
<dbReference type="RefSeq" id="WP_051872970.1">
    <property type="nucleotide sequence ID" value="NZ_CAIJDO010000315.1"/>
</dbReference>
<comment type="caution">
    <text evidence="1">The sequence shown here is derived from an EMBL/GenBank/DDBJ whole genome shotgun (WGS) entry which is preliminary data.</text>
</comment>
<keyword evidence="2" id="KW-1185">Reference proteome</keyword>
<organism evidence="1 2">
    <name type="scientific">Flavobacterium chungangense</name>
    <dbReference type="NCBI Taxonomy" id="554283"/>
    <lineage>
        <taxon>Bacteria</taxon>
        <taxon>Pseudomonadati</taxon>
        <taxon>Bacteroidota</taxon>
        <taxon>Flavobacteriia</taxon>
        <taxon>Flavobacteriales</taxon>
        <taxon>Flavobacteriaceae</taxon>
        <taxon>Flavobacterium</taxon>
    </lineage>
</organism>
<proteinExistence type="predicted"/>
<name>A0A6V6ZDH4_9FLAO</name>
<evidence type="ECO:0000313" key="1">
    <source>
        <dbReference type="EMBL" id="CAD0009851.1"/>
    </source>
</evidence>
<dbReference type="Proteomes" id="UP000556700">
    <property type="component" value="Unassembled WGS sequence"/>
</dbReference>
<evidence type="ECO:0000313" key="2">
    <source>
        <dbReference type="Proteomes" id="UP000556700"/>
    </source>
</evidence>
<dbReference type="EMBL" id="CAIJDO010000315">
    <property type="protein sequence ID" value="CAD0009851.1"/>
    <property type="molecule type" value="Genomic_DNA"/>
</dbReference>
<protein>
    <submittedName>
        <fullName evidence="1">Uncharacterized protein</fullName>
    </submittedName>
</protein>